<dbReference type="Gene3D" id="1.20.1270.180">
    <property type="match status" value="1"/>
</dbReference>
<organism evidence="2 3">
    <name type="scientific">Alkalimarinus alittae</name>
    <dbReference type="NCBI Taxonomy" id="2961619"/>
    <lineage>
        <taxon>Bacteria</taxon>
        <taxon>Pseudomonadati</taxon>
        <taxon>Pseudomonadota</taxon>
        <taxon>Gammaproteobacteria</taxon>
        <taxon>Alteromonadales</taxon>
        <taxon>Alteromonadaceae</taxon>
        <taxon>Alkalimarinus</taxon>
    </lineage>
</organism>
<protein>
    <submittedName>
        <fullName evidence="2">DUF1311 domain-containing protein</fullName>
    </submittedName>
</protein>
<dbReference type="RefSeq" id="WP_265048776.1">
    <property type="nucleotide sequence ID" value="NZ_CP100390.1"/>
</dbReference>
<feature type="domain" description="Lysozyme inhibitor LprI-like N-terminal" evidence="1">
    <location>
        <begin position="23"/>
        <end position="114"/>
    </location>
</feature>
<dbReference type="EMBL" id="CP100390">
    <property type="protein sequence ID" value="UZE97301.1"/>
    <property type="molecule type" value="Genomic_DNA"/>
</dbReference>
<gene>
    <name evidence="2" type="ORF">NKI27_05990</name>
</gene>
<dbReference type="Proteomes" id="UP001163739">
    <property type="component" value="Chromosome"/>
</dbReference>
<reference evidence="2" key="1">
    <citation type="submission" date="2022-06" db="EMBL/GenBank/DDBJ databases">
        <title>Alkalimarinus sp. nov., isolated from gut of a Alitta virens.</title>
        <authorList>
            <person name="Yang A.I."/>
            <person name="Shin N.-R."/>
        </authorList>
    </citation>
    <scope>NUCLEOTIDE SEQUENCE</scope>
    <source>
        <strain evidence="2">A2M4</strain>
    </source>
</reference>
<keyword evidence="3" id="KW-1185">Reference proteome</keyword>
<accession>A0ABY6N597</accession>
<name>A0ABY6N597_9ALTE</name>
<proteinExistence type="predicted"/>
<sequence>MNKLFILLLSIYSVNALSDEFDCNEAMTTPQINYCAGVELEKAQHEMNTYLAKSKEHNNYDLELIKSINVAQKAWLLYANAHCDSIYTQWRDGTIRGVMSLSCKTKVTKQRTHEIWANFLTYMDSTPAVLPEPEL</sequence>
<evidence type="ECO:0000259" key="1">
    <source>
        <dbReference type="Pfam" id="PF07007"/>
    </source>
</evidence>
<dbReference type="Pfam" id="PF07007">
    <property type="entry name" value="LprI"/>
    <property type="match status" value="1"/>
</dbReference>
<evidence type="ECO:0000313" key="3">
    <source>
        <dbReference type="Proteomes" id="UP001163739"/>
    </source>
</evidence>
<dbReference type="InterPro" id="IPR009739">
    <property type="entry name" value="LprI-like_N"/>
</dbReference>
<evidence type="ECO:0000313" key="2">
    <source>
        <dbReference type="EMBL" id="UZE97301.1"/>
    </source>
</evidence>